<organism evidence="2 3">
    <name type="scientific">Scyliorhinus torazame</name>
    <name type="common">Cloudy catshark</name>
    <name type="synonym">Catulus torazame</name>
    <dbReference type="NCBI Taxonomy" id="75743"/>
    <lineage>
        <taxon>Eukaryota</taxon>
        <taxon>Metazoa</taxon>
        <taxon>Chordata</taxon>
        <taxon>Craniata</taxon>
        <taxon>Vertebrata</taxon>
        <taxon>Chondrichthyes</taxon>
        <taxon>Elasmobranchii</taxon>
        <taxon>Galeomorphii</taxon>
        <taxon>Galeoidea</taxon>
        <taxon>Carcharhiniformes</taxon>
        <taxon>Scyliorhinidae</taxon>
        <taxon>Scyliorhinus</taxon>
    </lineage>
</organism>
<name>A0A401QDY8_SCYTO</name>
<comment type="caution">
    <text evidence="2">The sequence shown here is derived from an EMBL/GenBank/DDBJ whole genome shotgun (WGS) entry which is preliminary data.</text>
</comment>
<dbReference type="AlphaFoldDB" id="A0A401QDY8"/>
<sequence length="72" mass="7441">CGNYDSPTGEENAGTIAAIRNYENSDSQNCEEDGNPCSPETSAIRNCGNYGSPTGEENGNSVPAGTIAAIRK</sequence>
<gene>
    <name evidence="2" type="ORF">scyTo_0024436</name>
</gene>
<dbReference type="Proteomes" id="UP000288216">
    <property type="component" value="Unassembled WGS sequence"/>
</dbReference>
<feature type="non-terminal residue" evidence="2">
    <location>
        <position position="1"/>
    </location>
</feature>
<evidence type="ECO:0000313" key="3">
    <source>
        <dbReference type="Proteomes" id="UP000288216"/>
    </source>
</evidence>
<evidence type="ECO:0000313" key="2">
    <source>
        <dbReference type="EMBL" id="GCB83574.1"/>
    </source>
</evidence>
<keyword evidence="3" id="KW-1185">Reference proteome</keyword>
<protein>
    <submittedName>
        <fullName evidence="2">Uncharacterized protein</fullName>
    </submittedName>
</protein>
<dbReference type="EMBL" id="BFAA01046618">
    <property type="protein sequence ID" value="GCB83574.1"/>
    <property type="molecule type" value="Genomic_DNA"/>
</dbReference>
<proteinExistence type="predicted"/>
<accession>A0A401QDY8</accession>
<reference evidence="2 3" key="1">
    <citation type="journal article" date="2018" name="Nat. Ecol. Evol.">
        <title>Shark genomes provide insights into elasmobranch evolution and the origin of vertebrates.</title>
        <authorList>
            <person name="Hara Y"/>
            <person name="Yamaguchi K"/>
            <person name="Onimaru K"/>
            <person name="Kadota M"/>
            <person name="Koyanagi M"/>
            <person name="Keeley SD"/>
            <person name="Tatsumi K"/>
            <person name="Tanaka K"/>
            <person name="Motone F"/>
            <person name="Kageyama Y"/>
            <person name="Nozu R"/>
            <person name="Adachi N"/>
            <person name="Nishimura O"/>
            <person name="Nakagawa R"/>
            <person name="Tanegashima C"/>
            <person name="Kiyatake I"/>
            <person name="Matsumoto R"/>
            <person name="Murakumo K"/>
            <person name="Nishida K"/>
            <person name="Terakita A"/>
            <person name="Kuratani S"/>
            <person name="Sato K"/>
            <person name="Hyodo S Kuraku.S."/>
        </authorList>
    </citation>
    <scope>NUCLEOTIDE SEQUENCE [LARGE SCALE GENOMIC DNA]</scope>
</reference>
<feature type="region of interest" description="Disordered" evidence="1">
    <location>
        <begin position="49"/>
        <end position="72"/>
    </location>
</feature>
<feature type="compositionally biased region" description="Polar residues" evidence="1">
    <location>
        <begin position="49"/>
        <end position="63"/>
    </location>
</feature>
<evidence type="ECO:0000256" key="1">
    <source>
        <dbReference type="SAM" id="MobiDB-lite"/>
    </source>
</evidence>